<keyword evidence="4" id="KW-1185">Reference proteome</keyword>
<sequence length="49" mass="4967">MKSLLHLKLLFLLVFASLTSALAETAPTASAGAGPVPLTIGGPIDYGLE</sequence>
<dbReference type="EMBL" id="JACHFV010000008">
    <property type="protein sequence ID" value="MBB5295820.1"/>
    <property type="molecule type" value="Genomic_DNA"/>
</dbReference>
<protein>
    <submittedName>
        <fullName evidence="3">ABC-type nitrate/sulfonate/bicarbonate transport system substrate-binding protein</fullName>
    </submittedName>
</protein>
<name>A0ABR6MV59_9DEIO</name>
<reference evidence="3 4" key="1">
    <citation type="submission" date="2020-08" db="EMBL/GenBank/DDBJ databases">
        <title>Genomic Encyclopedia of Type Strains, Phase IV (KMG-IV): sequencing the most valuable type-strain genomes for metagenomic binning, comparative biology and taxonomic classification.</title>
        <authorList>
            <person name="Goeker M."/>
        </authorList>
    </citation>
    <scope>NUCLEOTIDE SEQUENCE [LARGE SCALE GENOMIC DNA]</scope>
    <source>
        <strain evidence="3 4">DSM 105434</strain>
    </source>
</reference>
<dbReference type="Proteomes" id="UP000536909">
    <property type="component" value="Unassembled WGS sequence"/>
</dbReference>
<dbReference type="RefSeq" id="WP_184117652.1">
    <property type="nucleotide sequence ID" value="NZ_BSUI01000005.1"/>
</dbReference>
<gene>
    <name evidence="3" type="ORF">HNQ10_002659</name>
</gene>
<feature type="signal peptide" evidence="2">
    <location>
        <begin position="1"/>
        <end position="23"/>
    </location>
</feature>
<evidence type="ECO:0000256" key="2">
    <source>
        <dbReference type="SAM" id="SignalP"/>
    </source>
</evidence>
<feature type="region of interest" description="Disordered" evidence="1">
    <location>
        <begin position="26"/>
        <end position="49"/>
    </location>
</feature>
<evidence type="ECO:0000313" key="3">
    <source>
        <dbReference type="EMBL" id="MBB5295820.1"/>
    </source>
</evidence>
<comment type="caution">
    <text evidence="3">The sequence shown here is derived from an EMBL/GenBank/DDBJ whole genome shotgun (WGS) entry which is preliminary data.</text>
</comment>
<feature type="chain" id="PRO_5047484219" evidence="2">
    <location>
        <begin position="24"/>
        <end position="49"/>
    </location>
</feature>
<evidence type="ECO:0000313" key="4">
    <source>
        <dbReference type="Proteomes" id="UP000536909"/>
    </source>
</evidence>
<proteinExistence type="predicted"/>
<keyword evidence="2" id="KW-0732">Signal</keyword>
<accession>A0ABR6MV59</accession>
<organism evidence="3 4">
    <name type="scientific">Deinococcus metallilatus</name>
    <dbReference type="NCBI Taxonomy" id="1211322"/>
    <lineage>
        <taxon>Bacteria</taxon>
        <taxon>Thermotogati</taxon>
        <taxon>Deinococcota</taxon>
        <taxon>Deinococci</taxon>
        <taxon>Deinococcales</taxon>
        <taxon>Deinococcaceae</taxon>
        <taxon>Deinococcus</taxon>
    </lineage>
</organism>
<evidence type="ECO:0000256" key="1">
    <source>
        <dbReference type="SAM" id="MobiDB-lite"/>
    </source>
</evidence>